<keyword evidence="9 10" id="KW-0275">Fatty acid biosynthesis</keyword>
<gene>
    <name evidence="11" type="ORF">APICC_06759</name>
</gene>
<comment type="caution">
    <text evidence="10">Lacks conserved residue(s) required for the propagation of feature annotation.</text>
</comment>
<dbReference type="EC" id="2.3.1.199" evidence="10"/>
<keyword evidence="4 10" id="KW-0812">Transmembrane</keyword>
<keyword evidence="5 10" id="KW-0276">Fatty acid metabolism</keyword>
<keyword evidence="3 10" id="KW-0808">Transferase</keyword>
<proteinExistence type="inferred from homology"/>
<evidence type="ECO:0000256" key="5">
    <source>
        <dbReference type="ARBA" id="ARBA00022832"/>
    </source>
</evidence>
<dbReference type="AlphaFoldDB" id="A0A2A3ELL3"/>
<dbReference type="Pfam" id="PF01151">
    <property type="entry name" value="ELO"/>
    <property type="match status" value="1"/>
</dbReference>
<dbReference type="PANTHER" id="PTHR11157">
    <property type="entry name" value="FATTY ACID ACYL TRANSFERASE-RELATED"/>
    <property type="match status" value="1"/>
</dbReference>
<evidence type="ECO:0000313" key="12">
    <source>
        <dbReference type="Proteomes" id="UP000242457"/>
    </source>
</evidence>
<keyword evidence="2 10" id="KW-0444">Lipid biosynthesis</keyword>
<evidence type="ECO:0000256" key="2">
    <source>
        <dbReference type="ARBA" id="ARBA00022516"/>
    </source>
</evidence>
<keyword evidence="8 10" id="KW-0472">Membrane</keyword>
<feature type="transmembrane region" description="Helical" evidence="10">
    <location>
        <begin position="67"/>
        <end position="87"/>
    </location>
</feature>
<evidence type="ECO:0000256" key="6">
    <source>
        <dbReference type="ARBA" id="ARBA00022989"/>
    </source>
</evidence>
<evidence type="ECO:0000256" key="1">
    <source>
        <dbReference type="ARBA" id="ARBA00004141"/>
    </source>
</evidence>
<dbReference type="GO" id="GO:0005789">
    <property type="term" value="C:endoplasmic reticulum membrane"/>
    <property type="evidence" value="ECO:0007669"/>
    <property type="project" value="TreeGrafter"/>
</dbReference>
<organism evidence="11 12">
    <name type="scientific">Apis cerana cerana</name>
    <name type="common">Oriental honeybee</name>
    <dbReference type="NCBI Taxonomy" id="94128"/>
    <lineage>
        <taxon>Eukaryota</taxon>
        <taxon>Metazoa</taxon>
        <taxon>Ecdysozoa</taxon>
        <taxon>Arthropoda</taxon>
        <taxon>Hexapoda</taxon>
        <taxon>Insecta</taxon>
        <taxon>Pterygota</taxon>
        <taxon>Neoptera</taxon>
        <taxon>Endopterygota</taxon>
        <taxon>Hymenoptera</taxon>
        <taxon>Apocrita</taxon>
        <taxon>Aculeata</taxon>
        <taxon>Apoidea</taxon>
        <taxon>Anthophila</taxon>
        <taxon>Apidae</taxon>
        <taxon>Apis</taxon>
    </lineage>
</organism>
<dbReference type="GO" id="GO:0034626">
    <property type="term" value="P:fatty acid elongation, polyunsaturated fatty acid"/>
    <property type="evidence" value="ECO:0007669"/>
    <property type="project" value="TreeGrafter"/>
</dbReference>
<evidence type="ECO:0000313" key="11">
    <source>
        <dbReference type="EMBL" id="PBC32086.1"/>
    </source>
</evidence>
<reference evidence="11 12" key="1">
    <citation type="submission" date="2014-07" db="EMBL/GenBank/DDBJ databases">
        <title>Genomic and transcriptomic analysis on Apis cerana provide comprehensive insights into honey bee biology.</title>
        <authorList>
            <person name="Diao Q."/>
            <person name="Sun L."/>
            <person name="Zheng H."/>
            <person name="Zheng H."/>
            <person name="Xu S."/>
            <person name="Wang S."/>
            <person name="Zeng Z."/>
            <person name="Hu F."/>
            <person name="Su S."/>
            <person name="Wu J."/>
        </authorList>
    </citation>
    <scope>NUCLEOTIDE SEQUENCE [LARGE SCALE GENOMIC DNA]</scope>
    <source>
        <tissue evidence="11">Pupae without intestine</tissue>
    </source>
</reference>
<evidence type="ECO:0000256" key="3">
    <source>
        <dbReference type="ARBA" id="ARBA00022679"/>
    </source>
</evidence>
<keyword evidence="6 10" id="KW-1133">Transmembrane helix</keyword>
<evidence type="ECO:0000256" key="4">
    <source>
        <dbReference type="ARBA" id="ARBA00022692"/>
    </source>
</evidence>
<name>A0A2A3ELL3_APICC</name>
<dbReference type="Proteomes" id="UP000242457">
    <property type="component" value="Unassembled WGS sequence"/>
</dbReference>
<dbReference type="GO" id="GO:0042761">
    <property type="term" value="P:very long-chain fatty acid biosynthetic process"/>
    <property type="evidence" value="ECO:0007669"/>
    <property type="project" value="TreeGrafter"/>
</dbReference>
<accession>A0A2A3ELL3</accession>
<dbReference type="PANTHER" id="PTHR11157:SF103">
    <property type="entry name" value="ELONGATION OF VERY LONG CHAIN FATTY ACIDS PROTEIN"/>
    <property type="match status" value="1"/>
</dbReference>
<dbReference type="InterPro" id="IPR002076">
    <property type="entry name" value="ELO_fam"/>
</dbReference>
<feature type="transmembrane region" description="Helical" evidence="10">
    <location>
        <begin position="38"/>
        <end position="55"/>
    </location>
</feature>
<dbReference type="GO" id="GO:0034625">
    <property type="term" value="P:fatty acid elongation, monounsaturated fatty acid"/>
    <property type="evidence" value="ECO:0007669"/>
    <property type="project" value="TreeGrafter"/>
</dbReference>
<keyword evidence="12" id="KW-1185">Reference proteome</keyword>
<protein>
    <recommendedName>
        <fullName evidence="10">Elongation of very long chain fatty acids protein</fullName>
        <ecNumber evidence="10">2.3.1.199</ecNumber>
    </recommendedName>
    <alternativeName>
        <fullName evidence="10">Very-long-chain 3-oxoacyl-CoA synthase</fullName>
    </alternativeName>
</protein>
<keyword evidence="7 10" id="KW-0443">Lipid metabolism</keyword>
<sequence length="141" mass="16212">MSNLIHQMVNNCNEILDTNNKNNKEIIIDTWPMMYSPGPILCIVGCYLAFVLKVGPKMMEKRSPFQLNFLLLAYNMIQVIFNIWLSLKALEPSVVSILLLPKCQNPTSLNLNTKNTISSAAWWYFIAKIMDLLDTIVRNFK</sequence>
<dbReference type="STRING" id="94128.A0A2A3ELL3"/>
<comment type="catalytic activity">
    <reaction evidence="10">
        <text>a very-long-chain acyl-CoA + malonyl-CoA + H(+) = a very-long-chain 3-oxoacyl-CoA + CO2 + CoA</text>
        <dbReference type="Rhea" id="RHEA:32727"/>
        <dbReference type="ChEBI" id="CHEBI:15378"/>
        <dbReference type="ChEBI" id="CHEBI:16526"/>
        <dbReference type="ChEBI" id="CHEBI:57287"/>
        <dbReference type="ChEBI" id="CHEBI:57384"/>
        <dbReference type="ChEBI" id="CHEBI:90725"/>
        <dbReference type="ChEBI" id="CHEBI:90736"/>
        <dbReference type="EC" id="2.3.1.199"/>
    </reaction>
</comment>
<comment type="subcellular location">
    <subcellularLocation>
        <location evidence="1">Membrane</location>
        <topology evidence="1">Multi-pass membrane protein</topology>
    </subcellularLocation>
</comment>
<dbReference type="GO" id="GO:0019367">
    <property type="term" value="P:fatty acid elongation, saturated fatty acid"/>
    <property type="evidence" value="ECO:0007669"/>
    <property type="project" value="TreeGrafter"/>
</dbReference>
<evidence type="ECO:0000256" key="7">
    <source>
        <dbReference type="ARBA" id="ARBA00023098"/>
    </source>
</evidence>
<evidence type="ECO:0000256" key="8">
    <source>
        <dbReference type="ARBA" id="ARBA00023136"/>
    </source>
</evidence>
<dbReference type="GO" id="GO:0030148">
    <property type="term" value="P:sphingolipid biosynthetic process"/>
    <property type="evidence" value="ECO:0007669"/>
    <property type="project" value="TreeGrafter"/>
</dbReference>
<dbReference type="GO" id="GO:0009922">
    <property type="term" value="F:fatty acid elongase activity"/>
    <property type="evidence" value="ECO:0007669"/>
    <property type="project" value="UniProtKB-EC"/>
</dbReference>
<comment type="similarity">
    <text evidence="10">Belongs to the ELO family.</text>
</comment>
<dbReference type="EMBL" id="KZ288222">
    <property type="protein sequence ID" value="PBC32086.1"/>
    <property type="molecule type" value="Genomic_DNA"/>
</dbReference>
<dbReference type="OrthoDB" id="434092at2759"/>
<evidence type="ECO:0000256" key="10">
    <source>
        <dbReference type="RuleBase" id="RU361115"/>
    </source>
</evidence>
<evidence type="ECO:0000256" key="9">
    <source>
        <dbReference type="ARBA" id="ARBA00023160"/>
    </source>
</evidence>